<name>A0A3M7Q3U1_BRAPC</name>
<reference evidence="1 2" key="1">
    <citation type="journal article" date="2018" name="Sci. Rep.">
        <title>Genomic signatures of local adaptation to the degree of environmental predictability in rotifers.</title>
        <authorList>
            <person name="Franch-Gras L."/>
            <person name="Hahn C."/>
            <person name="Garcia-Roger E.M."/>
            <person name="Carmona M.J."/>
            <person name="Serra M."/>
            <person name="Gomez A."/>
        </authorList>
    </citation>
    <scope>NUCLEOTIDE SEQUENCE [LARGE SCALE GENOMIC DNA]</scope>
    <source>
        <strain evidence="1">HYR1</strain>
    </source>
</reference>
<dbReference type="EMBL" id="REGN01007655">
    <property type="protein sequence ID" value="RNA05628.1"/>
    <property type="molecule type" value="Genomic_DNA"/>
</dbReference>
<sequence length="243" mass="28576">MFLRFDNKDKNKNRILLFISSTGIEILQKAEEYHLDGTFKIAPKQFYQILTVHAVIDKITYVLHFLENKSTSTIVKYLFPQKSKKSNSGLRIGFNEKHNIIIPKRNTQRMLVSFHSSNSKICLLEIYVLMDIFCLKFGTSAIYKNEQTIISKDFSKLSKFLPKYHQKFSDMVEITHTYEHNLCDDDQYKDTEEEEEMEKIIEQTISKIKIAKLKNSYKNFDFIDNFRESLKSQENGAILTQVV</sequence>
<gene>
    <name evidence="1" type="ORF">BpHYR1_005440</name>
</gene>
<evidence type="ECO:0000313" key="1">
    <source>
        <dbReference type="EMBL" id="RNA05628.1"/>
    </source>
</evidence>
<accession>A0A3M7Q3U1</accession>
<dbReference type="AlphaFoldDB" id="A0A3M7Q3U1"/>
<dbReference type="Proteomes" id="UP000276133">
    <property type="component" value="Unassembled WGS sequence"/>
</dbReference>
<organism evidence="1 2">
    <name type="scientific">Brachionus plicatilis</name>
    <name type="common">Marine rotifer</name>
    <name type="synonym">Brachionus muelleri</name>
    <dbReference type="NCBI Taxonomy" id="10195"/>
    <lineage>
        <taxon>Eukaryota</taxon>
        <taxon>Metazoa</taxon>
        <taxon>Spiralia</taxon>
        <taxon>Gnathifera</taxon>
        <taxon>Rotifera</taxon>
        <taxon>Eurotatoria</taxon>
        <taxon>Monogononta</taxon>
        <taxon>Pseudotrocha</taxon>
        <taxon>Ploima</taxon>
        <taxon>Brachionidae</taxon>
        <taxon>Brachionus</taxon>
    </lineage>
</organism>
<evidence type="ECO:0000313" key="2">
    <source>
        <dbReference type="Proteomes" id="UP000276133"/>
    </source>
</evidence>
<comment type="caution">
    <text evidence="1">The sequence shown here is derived from an EMBL/GenBank/DDBJ whole genome shotgun (WGS) entry which is preliminary data.</text>
</comment>
<dbReference type="OrthoDB" id="10051448at2759"/>
<protein>
    <submittedName>
        <fullName evidence="1">Uncharacterized protein</fullName>
    </submittedName>
</protein>
<proteinExistence type="predicted"/>
<keyword evidence="2" id="KW-1185">Reference proteome</keyword>